<gene>
    <name evidence="2" type="ORF">C0Q70_11496</name>
</gene>
<evidence type="ECO:0000256" key="1">
    <source>
        <dbReference type="SAM" id="MobiDB-lite"/>
    </source>
</evidence>
<name>A0A2T7P664_POMCA</name>
<sequence>MYVTERKWREGAKSRGSFCGSPPSTTTTTTTTTKRNGQHSTVAELFSTPIWLLFCPGGRVLHEFPWVLSLP</sequence>
<dbReference type="EMBL" id="PZQS01000006">
    <property type="protein sequence ID" value="PVD28901.1"/>
    <property type="molecule type" value="Genomic_DNA"/>
</dbReference>
<dbReference type="Proteomes" id="UP000245119">
    <property type="component" value="Linkage Group LG6"/>
</dbReference>
<feature type="region of interest" description="Disordered" evidence="1">
    <location>
        <begin position="13"/>
        <end position="36"/>
    </location>
</feature>
<organism evidence="2 3">
    <name type="scientific">Pomacea canaliculata</name>
    <name type="common">Golden apple snail</name>
    <dbReference type="NCBI Taxonomy" id="400727"/>
    <lineage>
        <taxon>Eukaryota</taxon>
        <taxon>Metazoa</taxon>
        <taxon>Spiralia</taxon>
        <taxon>Lophotrochozoa</taxon>
        <taxon>Mollusca</taxon>
        <taxon>Gastropoda</taxon>
        <taxon>Caenogastropoda</taxon>
        <taxon>Architaenioglossa</taxon>
        <taxon>Ampullarioidea</taxon>
        <taxon>Ampullariidae</taxon>
        <taxon>Pomacea</taxon>
    </lineage>
</organism>
<keyword evidence="3" id="KW-1185">Reference proteome</keyword>
<accession>A0A2T7P664</accession>
<comment type="caution">
    <text evidence="2">The sequence shown here is derived from an EMBL/GenBank/DDBJ whole genome shotgun (WGS) entry which is preliminary data.</text>
</comment>
<protein>
    <submittedName>
        <fullName evidence="2">Uncharacterized protein</fullName>
    </submittedName>
</protein>
<dbReference type="AlphaFoldDB" id="A0A2T7P664"/>
<proteinExistence type="predicted"/>
<evidence type="ECO:0000313" key="3">
    <source>
        <dbReference type="Proteomes" id="UP000245119"/>
    </source>
</evidence>
<evidence type="ECO:0000313" key="2">
    <source>
        <dbReference type="EMBL" id="PVD28901.1"/>
    </source>
</evidence>
<reference evidence="2 3" key="1">
    <citation type="submission" date="2018-04" db="EMBL/GenBank/DDBJ databases">
        <title>The genome of golden apple snail Pomacea canaliculata provides insight into stress tolerance and invasive adaptation.</title>
        <authorList>
            <person name="Liu C."/>
            <person name="Liu B."/>
            <person name="Ren Y."/>
            <person name="Zhang Y."/>
            <person name="Wang H."/>
            <person name="Li S."/>
            <person name="Jiang F."/>
            <person name="Yin L."/>
            <person name="Zhang G."/>
            <person name="Qian W."/>
            <person name="Fan W."/>
        </authorList>
    </citation>
    <scope>NUCLEOTIDE SEQUENCE [LARGE SCALE GENOMIC DNA]</scope>
    <source>
        <strain evidence="2">SZHN2017</strain>
        <tissue evidence="2">Muscle</tissue>
    </source>
</reference>